<dbReference type="EMBL" id="JAHRIP010087186">
    <property type="protein sequence ID" value="MEQ2315754.1"/>
    <property type="molecule type" value="Genomic_DNA"/>
</dbReference>
<gene>
    <name evidence="1" type="ORF">AMECASPLE_025664</name>
</gene>
<sequence length="104" mass="11775">MQPVAFRSNLKRVNKIYLCVCHLISVEHPEQVASTLQGNTETLVGQSRSVFLKPGFWCPQSFGVWMHLLQHLIKIIALLPQCTLKFCKSPIITIKSGLQQLENT</sequence>
<accession>A0ABV1AC60</accession>
<reference evidence="1 2" key="1">
    <citation type="submission" date="2021-06" db="EMBL/GenBank/DDBJ databases">
        <authorList>
            <person name="Palmer J.M."/>
        </authorList>
    </citation>
    <scope>NUCLEOTIDE SEQUENCE [LARGE SCALE GENOMIC DNA]</scope>
    <source>
        <strain evidence="1 2">AS_MEX2019</strain>
        <tissue evidence="1">Muscle</tissue>
    </source>
</reference>
<protein>
    <submittedName>
        <fullName evidence="1">Uncharacterized protein</fullName>
    </submittedName>
</protein>
<proteinExistence type="predicted"/>
<evidence type="ECO:0000313" key="2">
    <source>
        <dbReference type="Proteomes" id="UP001469553"/>
    </source>
</evidence>
<evidence type="ECO:0000313" key="1">
    <source>
        <dbReference type="EMBL" id="MEQ2315754.1"/>
    </source>
</evidence>
<comment type="caution">
    <text evidence="1">The sequence shown here is derived from an EMBL/GenBank/DDBJ whole genome shotgun (WGS) entry which is preliminary data.</text>
</comment>
<keyword evidence="2" id="KW-1185">Reference proteome</keyword>
<dbReference type="Proteomes" id="UP001469553">
    <property type="component" value="Unassembled WGS sequence"/>
</dbReference>
<organism evidence="1 2">
    <name type="scientific">Ameca splendens</name>
    <dbReference type="NCBI Taxonomy" id="208324"/>
    <lineage>
        <taxon>Eukaryota</taxon>
        <taxon>Metazoa</taxon>
        <taxon>Chordata</taxon>
        <taxon>Craniata</taxon>
        <taxon>Vertebrata</taxon>
        <taxon>Euteleostomi</taxon>
        <taxon>Actinopterygii</taxon>
        <taxon>Neopterygii</taxon>
        <taxon>Teleostei</taxon>
        <taxon>Neoteleostei</taxon>
        <taxon>Acanthomorphata</taxon>
        <taxon>Ovalentaria</taxon>
        <taxon>Atherinomorphae</taxon>
        <taxon>Cyprinodontiformes</taxon>
        <taxon>Goodeidae</taxon>
        <taxon>Ameca</taxon>
    </lineage>
</organism>
<name>A0ABV1AC60_9TELE</name>